<comment type="caution">
    <text evidence="2">The sequence shown here is derived from an EMBL/GenBank/DDBJ whole genome shotgun (WGS) entry which is preliminary data.</text>
</comment>
<dbReference type="SUPFAM" id="SSF55729">
    <property type="entry name" value="Acyl-CoA N-acyltransferases (Nat)"/>
    <property type="match status" value="1"/>
</dbReference>
<evidence type="ECO:0000259" key="1">
    <source>
        <dbReference type="PROSITE" id="PS51186"/>
    </source>
</evidence>
<dbReference type="Gene3D" id="3.40.630.30">
    <property type="match status" value="1"/>
</dbReference>
<reference evidence="2 3" key="1">
    <citation type="submission" date="2020-10" db="EMBL/GenBank/DDBJ databases">
        <title>Sequencing the genomes of 1000 actinobacteria strains.</title>
        <authorList>
            <person name="Klenk H.-P."/>
        </authorList>
    </citation>
    <scope>NUCLEOTIDE SEQUENCE [LARGE SCALE GENOMIC DNA]</scope>
    <source>
        <strain evidence="2 3">DSM 15474</strain>
    </source>
</reference>
<dbReference type="PROSITE" id="PS51186">
    <property type="entry name" value="GNAT"/>
    <property type="match status" value="1"/>
</dbReference>
<dbReference type="PANTHER" id="PTHR43792">
    <property type="entry name" value="GNAT FAMILY, PUTATIVE (AFU_ORTHOLOGUE AFUA_3G00765)-RELATED-RELATED"/>
    <property type="match status" value="1"/>
</dbReference>
<feature type="domain" description="N-acetyltransferase" evidence="1">
    <location>
        <begin position="3"/>
        <end position="167"/>
    </location>
</feature>
<dbReference type="RefSeq" id="WP_192591825.1">
    <property type="nucleotide sequence ID" value="NZ_JADBEE010000001.1"/>
</dbReference>
<evidence type="ECO:0000313" key="2">
    <source>
        <dbReference type="EMBL" id="MBE1515169.1"/>
    </source>
</evidence>
<dbReference type="EMBL" id="JADBEE010000001">
    <property type="protein sequence ID" value="MBE1515169.1"/>
    <property type="molecule type" value="Genomic_DNA"/>
</dbReference>
<name>A0ABR9J845_9MICC</name>
<evidence type="ECO:0000313" key="3">
    <source>
        <dbReference type="Proteomes" id="UP000636579"/>
    </source>
</evidence>
<dbReference type="InterPro" id="IPR000182">
    <property type="entry name" value="GNAT_dom"/>
</dbReference>
<organism evidence="2 3">
    <name type="scientific">Nesterenkonia halotolerans</name>
    <dbReference type="NCBI Taxonomy" id="225325"/>
    <lineage>
        <taxon>Bacteria</taxon>
        <taxon>Bacillati</taxon>
        <taxon>Actinomycetota</taxon>
        <taxon>Actinomycetes</taxon>
        <taxon>Micrococcales</taxon>
        <taxon>Micrococcaceae</taxon>
        <taxon>Nesterenkonia</taxon>
    </lineage>
</organism>
<gene>
    <name evidence="2" type="ORF">H4W26_001924</name>
</gene>
<proteinExistence type="predicted"/>
<sequence>MVVLLKPLRIQDAEAVVAAEDHLTVRWFSGGVSTVAGTRAYVERLMSAAEQRSTKRAFGIWVEGAFVGTIDYSLEVTDGLDPGDVNIAYGVAPWVRSQGVATDAVIQVRDLLRARRVGSRAAIRADLRNPASVRVAEKAGFTLLRVAPSTSEVDEAGQPVVFHIFVRDLRA</sequence>
<dbReference type="Proteomes" id="UP000636579">
    <property type="component" value="Unassembled WGS sequence"/>
</dbReference>
<protein>
    <submittedName>
        <fullName evidence="2">RimJ/RimL family protein N-acetyltransferase</fullName>
    </submittedName>
</protein>
<dbReference type="Pfam" id="PF13302">
    <property type="entry name" value="Acetyltransf_3"/>
    <property type="match status" value="1"/>
</dbReference>
<keyword evidence="3" id="KW-1185">Reference proteome</keyword>
<dbReference type="InterPro" id="IPR016181">
    <property type="entry name" value="Acyl_CoA_acyltransferase"/>
</dbReference>
<dbReference type="InterPro" id="IPR051531">
    <property type="entry name" value="N-acetyltransferase"/>
</dbReference>
<accession>A0ABR9J845</accession>